<keyword evidence="4" id="KW-1185">Reference proteome</keyword>
<evidence type="ECO:0000313" key="4">
    <source>
        <dbReference type="Proteomes" id="UP001107558"/>
    </source>
</evidence>
<organism evidence="3 4">
    <name type="scientific">Polypedilum vanderplanki</name>
    <name type="common">Sleeping chironomid midge</name>
    <dbReference type="NCBI Taxonomy" id="319348"/>
    <lineage>
        <taxon>Eukaryota</taxon>
        <taxon>Metazoa</taxon>
        <taxon>Ecdysozoa</taxon>
        <taxon>Arthropoda</taxon>
        <taxon>Hexapoda</taxon>
        <taxon>Insecta</taxon>
        <taxon>Pterygota</taxon>
        <taxon>Neoptera</taxon>
        <taxon>Endopterygota</taxon>
        <taxon>Diptera</taxon>
        <taxon>Nematocera</taxon>
        <taxon>Chironomoidea</taxon>
        <taxon>Chironomidae</taxon>
        <taxon>Chironominae</taxon>
        <taxon>Polypedilum</taxon>
        <taxon>Polypedilum</taxon>
    </lineage>
</organism>
<evidence type="ECO:0000313" key="3">
    <source>
        <dbReference type="EMBL" id="KAG5670923.1"/>
    </source>
</evidence>
<evidence type="ECO:0000256" key="2">
    <source>
        <dbReference type="SAM" id="Phobius"/>
    </source>
</evidence>
<keyword evidence="2" id="KW-0472">Membrane</keyword>
<dbReference type="Proteomes" id="UP001107558">
    <property type="component" value="Chromosome 3"/>
</dbReference>
<reference evidence="3" key="1">
    <citation type="submission" date="2021-03" db="EMBL/GenBank/DDBJ databases">
        <title>Chromosome level genome of the anhydrobiotic midge Polypedilum vanderplanki.</title>
        <authorList>
            <person name="Yoshida Y."/>
            <person name="Kikawada T."/>
            <person name="Gusev O."/>
        </authorList>
    </citation>
    <scope>NUCLEOTIDE SEQUENCE</scope>
    <source>
        <strain evidence="3">NIAS01</strain>
        <tissue evidence="3">Whole body or cell culture</tissue>
    </source>
</reference>
<gene>
    <name evidence="3" type="ORF">PVAND_001152</name>
</gene>
<feature type="transmembrane region" description="Helical" evidence="2">
    <location>
        <begin position="33"/>
        <end position="59"/>
    </location>
</feature>
<feature type="region of interest" description="Disordered" evidence="1">
    <location>
        <begin position="1"/>
        <end position="26"/>
    </location>
</feature>
<keyword evidence="2" id="KW-1133">Transmembrane helix</keyword>
<accession>A0A9J6BNB3</accession>
<dbReference type="OrthoDB" id="8123790at2759"/>
<protein>
    <submittedName>
        <fullName evidence="3">Uncharacterized protein</fullName>
    </submittedName>
</protein>
<dbReference type="AlphaFoldDB" id="A0A9J6BNB3"/>
<comment type="caution">
    <text evidence="3">The sequence shown here is derived from an EMBL/GenBank/DDBJ whole genome shotgun (WGS) entry which is preliminary data.</text>
</comment>
<name>A0A9J6BNB3_POLVA</name>
<dbReference type="InterPro" id="IPR029162">
    <property type="entry name" value="InaF-motif"/>
</dbReference>
<dbReference type="Pfam" id="PF15018">
    <property type="entry name" value="InaF-motif"/>
    <property type="match status" value="1"/>
</dbReference>
<proteinExistence type="predicted"/>
<dbReference type="EMBL" id="JADBJN010000003">
    <property type="protein sequence ID" value="KAG5670923.1"/>
    <property type="molecule type" value="Genomic_DNA"/>
</dbReference>
<dbReference type="PANTHER" id="PTHR34929">
    <property type="entry name" value="ZGC:153157"/>
    <property type="match status" value="1"/>
</dbReference>
<sequence>MMDKENINNKDDNKNQDPEDPIKYKDEDKPSRILRVITVVIYLTSVSMVALLLSLYYIFFWTPQREYTSRLEGTDEMNQDLDDYHNYHTHGHT</sequence>
<keyword evidence="2" id="KW-0812">Transmembrane</keyword>
<evidence type="ECO:0000256" key="1">
    <source>
        <dbReference type="SAM" id="MobiDB-lite"/>
    </source>
</evidence>
<dbReference type="PANTHER" id="PTHR34929:SF1">
    <property type="entry name" value="INAF MOTIF CONTAINING 2"/>
    <property type="match status" value="1"/>
</dbReference>